<proteinExistence type="predicted"/>
<protein>
    <submittedName>
        <fullName evidence="1">Uncharacterized protein</fullName>
    </submittedName>
</protein>
<accession>A0A1F4UJ41</accession>
<dbReference type="AlphaFoldDB" id="A0A1F4UJ41"/>
<dbReference type="SUPFAM" id="SSF53448">
    <property type="entry name" value="Nucleotide-diphospho-sugar transferases"/>
    <property type="match status" value="1"/>
</dbReference>
<comment type="caution">
    <text evidence="1">The sequence shown here is derived from an EMBL/GenBank/DDBJ whole genome shotgun (WGS) entry which is preliminary data.</text>
</comment>
<gene>
    <name evidence="1" type="ORF">A2V54_02645</name>
</gene>
<name>A0A1F4UJ41_UNCKA</name>
<evidence type="ECO:0000313" key="1">
    <source>
        <dbReference type="EMBL" id="OGC44974.1"/>
    </source>
</evidence>
<dbReference type="Proteomes" id="UP000176583">
    <property type="component" value="Unassembled WGS sequence"/>
</dbReference>
<sequence>MHPTIIKTAKSAVNLLVHSEDGRQKTYARLIGVYEIFTTPLNYLSENIKDLRFTLIKKPKYTSPEFTETFRLADSPAKIKAIREKSPNHLLITLAAGEGVRWQGEGLKQLAVVDKKPLIEHQLDRVPSALVVSHHPQLHKYPHVVPAKHQFILETLLSTKTLWTDRTTILLGDVYFDPADLNLVLLCREEFAVFGSKSQVEIFALSFTKNYHPQILHHLYRALDHAYNGGRGKLWEFYHSFIHSPLSKKRALGGNFVNLSETTDIDSLKDYRNLVKKRPFKKR</sequence>
<dbReference type="EMBL" id="MEUW01000001">
    <property type="protein sequence ID" value="OGC44974.1"/>
    <property type="molecule type" value="Genomic_DNA"/>
</dbReference>
<evidence type="ECO:0000313" key="2">
    <source>
        <dbReference type="Proteomes" id="UP000176583"/>
    </source>
</evidence>
<reference evidence="1 2" key="1">
    <citation type="journal article" date="2016" name="Nat. Commun.">
        <title>Thousands of microbial genomes shed light on interconnected biogeochemical processes in an aquifer system.</title>
        <authorList>
            <person name="Anantharaman K."/>
            <person name="Brown C.T."/>
            <person name="Hug L.A."/>
            <person name="Sharon I."/>
            <person name="Castelle C.J."/>
            <person name="Probst A.J."/>
            <person name="Thomas B.C."/>
            <person name="Singh A."/>
            <person name="Wilkins M.J."/>
            <person name="Karaoz U."/>
            <person name="Brodie E.L."/>
            <person name="Williams K.H."/>
            <person name="Hubbard S.S."/>
            <person name="Banfield J.F."/>
        </authorList>
    </citation>
    <scope>NUCLEOTIDE SEQUENCE [LARGE SCALE GENOMIC DNA]</scope>
</reference>
<dbReference type="InterPro" id="IPR029044">
    <property type="entry name" value="Nucleotide-diphossugar_trans"/>
</dbReference>
<organism evidence="1 2">
    <name type="scientific">candidate division WWE3 bacterium RBG_19FT_COMBO_53_11</name>
    <dbReference type="NCBI Taxonomy" id="1802613"/>
    <lineage>
        <taxon>Bacteria</taxon>
        <taxon>Katanobacteria</taxon>
    </lineage>
</organism>
<dbReference type="Gene3D" id="3.90.550.10">
    <property type="entry name" value="Spore Coat Polysaccharide Biosynthesis Protein SpsA, Chain A"/>
    <property type="match status" value="1"/>
</dbReference>